<proteinExistence type="predicted"/>
<dbReference type="EMBL" id="FZOY01000011">
    <property type="protein sequence ID" value="SNT33224.1"/>
    <property type="molecule type" value="Genomic_DNA"/>
</dbReference>
<evidence type="ECO:0000313" key="1">
    <source>
        <dbReference type="EMBL" id="SNT33224.1"/>
    </source>
</evidence>
<keyword evidence="2" id="KW-1185">Reference proteome</keyword>
<evidence type="ECO:0000313" key="2">
    <source>
        <dbReference type="Proteomes" id="UP000198426"/>
    </source>
</evidence>
<name>A0A239LUB9_9RHOB</name>
<gene>
    <name evidence="1" type="ORF">SAMN05421757_1112</name>
</gene>
<dbReference type="AlphaFoldDB" id="A0A239LUB9"/>
<reference evidence="1 2" key="1">
    <citation type="submission" date="2017-06" db="EMBL/GenBank/DDBJ databases">
        <authorList>
            <person name="Kim H.J."/>
            <person name="Triplett B.A."/>
        </authorList>
    </citation>
    <scope>NUCLEOTIDE SEQUENCE [LARGE SCALE GENOMIC DNA]</scope>
    <source>
        <strain evidence="1 2">DSM 29339</strain>
    </source>
</reference>
<sequence length="258" mass="29110">MKKAIFERWDSNFADYEWRWLFYLERLTDGSFTLSAEQELIKADEGDEPLEVADIPGLREGADIYESFMTMIASNECGIDLDDIDPVADVVAELDPVVGDQFRRGEELLERRASQAQRSDDARIDALVARHQEAIDELTAGLDHTPEQVGGKSLFSPRDRVRRFLECHLRREEKLPSPEQAIDLVLGAGRLADALSPEAPESWIKVPYRRVSVPRGTGGICPFCGNEFRGRPVSPRWNLHCQCGATLDYLGMAWLSDQ</sequence>
<dbReference type="Proteomes" id="UP000198426">
    <property type="component" value="Unassembled WGS sequence"/>
</dbReference>
<organism evidence="1 2">
    <name type="scientific">Tropicimonas sediminicola</name>
    <dbReference type="NCBI Taxonomy" id="1031541"/>
    <lineage>
        <taxon>Bacteria</taxon>
        <taxon>Pseudomonadati</taxon>
        <taxon>Pseudomonadota</taxon>
        <taxon>Alphaproteobacteria</taxon>
        <taxon>Rhodobacterales</taxon>
        <taxon>Roseobacteraceae</taxon>
        <taxon>Tropicimonas</taxon>
    </lineage>
</organism>
<protein>
    <submittedName>
        <fullName evidence="1">Uncharacterized protein</fullName>
    </submittedName>
</protein>
<dbReference type="RefSeq" id="WP_141134948.1">
    <property type="nucleotide sequence ID" value="NZ_FZOY01000011.1"/>
</dbReference>
<accession>A0A239LUB9</accession>